<feature type="compositionally biased region" description="Polar residues" evidence="1">
    <location>
        <begin position="705"/>
        <end position="716"/>
    </location>
</feature>
<organism evidence="3 4">
    <name type="scientific">Pseudovirgaria hyperparasitica</name>
    <dbReference type="NCBI Taxonomy" id="470096"/>
    <lineage>
        <taxon>Eukaryota</taxon>
        <taxon>Fungi</taxon>
        <taxon>Dikarya</taxon>
        <taxon>Ascomycota</taxon>
        <taxon>Pezizomycotina</taxon>
        <taxon>Dothideomycetes</taxon>
        <taxon>Dothideomycetes incertae sedis</taxon>
        <taxon>Acrospermales</taxon>
        <taxon>Acrospermaceae</taxon>
        <taxon>Pseudovirgaria</taxon>
    </lineage>
</organism>
<feature type="compositionally biased region" description="Basic residues" evidence="1">
    <location>
        <begin position="11"/>
        <end position="21"/>
    </location>
</feature>
<evidence type="ECO:0000256" key="1">
    <source>
        <dbReference type="SAM" id="MobiDB-lite"/>
    </source>
</evidence>
<name>A0A6A6VYM5_9PEZI</name>
<dbReference type="SMART" id="SM00233">
    <property type="entry name" value="PH"/>
    <property type="match status" value="1"/>
</dbReference>
<gene>
    <name evidence="3" type="ORF">EJ05DRAFT_513753</name>
</gene>
<dbReference type="Pfam" id="PF00169">
    <property type="entry name" value="PH"/>
    <property type="match status" value="1"/>
</dbReference>
<feature type="region of interest" description="Disordered" evidence="1">
    <location>
        <begin position="232"/>
        <end position="339"/>
    </location>
</feature>
<feature type="region of interest" description="Disordered" evidence="1">
    <location>
        <begin position="1"/>
        <end position="154"/>
    </location>
</feature>
<dbReference type="OrthoDB" id="43122at2759"/>
<accession>A0A6A6VYM5</accession>
<feature type="region of interest" description="Disordered" evidence="1">
    <location>
        <begin position="908"/>
        <end position="933"/>
    </location>
</feature>
<feature type="compositionally biased region" description="Basic and acidic residues" evidence="1">
    <location>
        <begin position="144"/>
        <end position="154"/>
    </location>
</feature>
<feature type="compositionally biased region" description="Polar residues" evidence="1">
    <location>
        <begin position="772"/>
        <end position="788"/>
    </location>
</feature>
<feature type="compositionally biased region" description="Basic and acidic residues" evidence="1">
    <location>
        <begin position="287"/>
        <end position="312"/>
    </location>
</feature>
<feature type="region of interest" description="Disordered" evidence="1">
    <location>
        <begin position="747"/>
        <end position="837"/>
    </location>
</feature>
<dbReference type="CDD" id="cd06503">
    <property type="entry name" value="ATP-synt_Fo_b"/>
    <property type="match status" value="1"/>
</dbReference>
<dbReference type="InterPro" id="IPR011993">
    <property type="entry name" value="PH-like_dom_sf"/>
</dbReference>
<feature type="region of interest" description="Disordered" evidence="1">
    <location>
        <begin position="671"/>
        <end position="716"/>
    </location>
</feature>
<dbReference type="RefSeq" id="XP_033597285.1">
    <property type="nucleotide sequence ID" value="XM_033748463.1"/>
</dbReference>
<feature type="compositionally biased region" description="Basic and acidic residues" evidence="1">
    <location>
        <begin position="322"/>
        <end position="335"/>
    </location>
</feature>
<feature type="compositionally biased region" description="Basic and acidic residues" evidence="1">
    <location>
        <begin position="232"/>
        <end position="268"/>
    </location>
</feature>
<feature type="region of interest" description="Disordered" evidence="1">
    <location>
        <begin position="856"/>
        <end position="890"/>
    </location>
</feature>
<feature type="compositionally biased region" description="Polar residues" evidence="1">
    <location>
        <begin position="118"/>
        <end position="130"/>
    </location>
</feature>
<evidence type="ECO:0000259" key="2">
    <source>
        <dbReference type="SMART" id="SM00233"/>
    </source>
</evidence>
<dbReference type="PANTHER" id="PTHR38700:SF1">
    <property type="entry name" value="PH DOMAIN-CONTAINING PROTEIN"/>
    <property type="match status" value="1"/>
</dbReference>
<dbReference type="InterPro" id="IPR001849">
    <property type="entry name" value="PH_domain"/>
</dbReference>
<dbReference type="Gene3D" id="2.30.29.30">
    <property type="entry name" value="Pleckstrin-homology domain (PH domain)/Phosphotyrosine-binding domain (PTB)"/>
    <property type="match status" value="1"/>
</dbReference>
<protein>
    <recommendedName>
        <fullName evidence="2">PH domain-containing protein</fullName>
    </recommendedName>
</protein>
<dbReference type="GeneID" id="54489517"/>
<feature type="compositionally biased region" description="Low complexity" evidence="1">
    <location>
        <begin position="681"/>
        <end position="690"/>
    </location>
</feature>
<evidence type="ECO:0000313" key="3">
    <source>
        <dbReference type="EMBL" id="KAF2754834.1"/>
    </source>
</evidence>
<dbReference type="Proteomes" id="UP000799437">
    <property type="component" value="Unassembled WGS sequence"/>
</dbReference>
<proteinExistence type="predicted"/>
<evidence type="ECO:0000313" key="4">
    <source>
        <dbReference type="Proteomes" id="UP000799437"/>
    </source>
</evidence>
<feature type="domain" description="PH" evidence="2">
    <location>
        <begin position="464"/>
        <end position="576"/>
    </location>
</feature>
<keyword evidence="4" id="KW-1185">Reference proteome</keyword>
<feature type="compositionally biased region" description="Polar residues" evidence="1">
    <location>
        <begin position="58"/>
        <end position="77"/>
    </location>
</feature>
<dbReference type="SUPFAM" id="SSF50729">
    <property type="entry name" value="PH domain-like"/>
    <property type="match status" value="1"/>
</dbReference>
<dbReference type="AlphaFoldDB" id="A0A6A6VYM5"/>
<dbReference type="PANTHER" id="PTHR38700">
    <property type="entry name" value="YALI0E22418P"/>
    <property type="match status" value="1"/>
</dbReference>
<reference evidence="3" key="1">
    <citation type="journal article" date="2020" name="Stud. Mycol.">
        <title>101 Dothideomycetes genomes: a test case for predicting lifestyles and emergence of pathogens.</title>
        <authorList>
            <person name="Haridas S."/>
            <person name="Albert R."/>
            <person name="Binder M."/>
            <person name="Bloem J."/>
            <person name="Labutti K."/>
            <person name="Salamov A."/>
            <person name="Andreopoulos B."/>
            <person name="Baker S."/>
            <person name="Barry K."/>
            <person name="Bills G."/>
            <person name="Bluhm B."/>
            <person name="Cannon C."/>
            <person name="Castanera R."/>
            <person name="Culley D."/>
            <person name="Daum C."/>
            <person name="Ezra D."/>
            <person name="Gonzalez J."/>
            <person name="Henrissat B."/>
            <person name="Kuo A."/>
            <person name="Liang C."/>
            <person name="Lipzen A."/>
            <person name="Lutzoni F."/>
            <person name="Magnuson J."/>
            <person name="Mondo S."/>
            <person name="Nolan M."/>
            <person name="Ohm R."/>
            <person name="Pangilinan J."/>
            <person name="Park H.-J."/>
            <person name="Ramirez L."/>
            <person name="Alfaro M."/>
            <person name="Sun H."/>
            <person name="Tritt A."/>
            <person name="Yoshinaga Y."/>
            <person name="Zwiers L.-H."/>
            <person name="Turgeon B."/>
            <person name="Goodwin S."/>
            <person name="Spatafora J."/>
            <person name="Crous P."/>
            <person name="Grigoriev I."/>
        </authorList>
    </citation>
    <scope>NUCLEOTIDE SEQUENCE</scope>
    <source>
        <strain evidence="3">CBS 121739</strain>
    </source>
</reference>
<sequence length="980" mass="108094">MAADVEQQKFSRYRSVRKAQSSHHLEESPPLPPFEPSESPAKSETLGRSMSRYHRQRPTTSSNNQSFAAPKRANTQDMAAPAPPPLPANANATVSRARAATLNSSAQPSRYARRGTTSRKAPTSPPTSVMRSPPRMPAQTLVERVSREPPKTAHVEARQLMEAEAERQRKVSAKLRAERRVEAEEKKQVQAQEELRAKRAIEEQQVRAKQEADIVQQQKFLKEKARALEEKEKTLQAKEKAQQKVEQEREAAIRASNERREIAKRIQREAPNLNARRVSPPASPPDNKPEQHSPSRIKDKISFLRKRSQDNPRHHRTGDVPGQREVDQQKARDAALPDPYIRAGGGGIVPGTDAPISAVNAGDRRVLIECNEKQIRLPVTPLTTPVDLIRSCETVLTEKIDVSMSVLLEGFGKVGVQRPLRKYEHVRDVMNTWDSDTQNSLLLVPITSGADEELDESKIPKEKPEFAGYLYHSQKPGKWKKEWISLKSDGQMLTAKNETGKDESSMCHLSDFDIYTPTQRKLRSIKPPKKTCFAVKSQQKSNIFSDTTSFVHFFCSSDRDTATRFYQAVQGWRSWYLVNIMGEGKKAKEAASATPFKLDLNFGSAAAAGGHTKNKSSVDSHYMLGTFQPMLDSDTFNQMEFAEVVLPPLHLAGSTLNEKDSKTMHVRKMSMRQKAPPPSSFPEYFSETETNPSNPITRTAKAARTQPTPLISTTDNTFASTGLLGKIYTERQREKAERDREIVLQNSLASGPFTDGPSLLNTTAFPLPPSTDAAQPSSSGLTRNSSVRSTHKRNSSDLKHTKSLRRPPPAQPKPLVDLTPQYKEPPQHALKGKGFKPADTAAGNLIENATSLATDNPYASIPPSTDWRARPRANTLTRGGGPAPPSALHTQENPYAVERSEDAFTGQGLLASAGPSQGGGSTGRGVMDGSRAKGPMVDLREDSVFGKGSLLQGVERAQGSGVVIDRERRVEGNVVTGEGC</sequence>
<dbReference type="EMBL" id="ML996579">
    <property type="protein sequence ID" value="KAF2754834.1"/>
    <property type="molecule type" value="Genomic_DNA"/>
</dbReference>